<dbReference type="PROSITE" id="PS00139">
    <property type="entry name" value="THIOL_PROTEASE_CYS"/>
    <property type="match status" value="1"/>
</dbReference>
<dbReference type="PRINTS" id="PR00705">
    <property type="entry name" value="PAPAIN"/>
</dbReference>
<evidence type="ECO:0000313" key="12">
    <source>
        <dbReference type="Ensembl" id="ENSMODP00000024731.2"/>
    </source>
</evidence>
<dbReference type="OrthoDB" id="190265at2759"/>
<comment type="similarity">
    <text evidence="2">Belongs to the peptidase C1 family.</text>
</comment>
<dbReference type="eggNOG" id="KOG1543">
    <property type="taxonomic scope" value="Eukaryota"/>
</dbReference>
<dbReference type="InterPro" id="IPR039417">
    <property type="entry name" value="Peptidase_C1A_papain-like"/>
</dbReference>
<evidence type="ECO:0000256" key="2">
    <source>
        <dbReference type="ARBA" id="ARBA00008455"/>
    </source>
</evidence>
<reference evidence="12" key="2">
    <citation type="submission" date="2025-08" db="UniProtKB">
        <authorList>
            <consortium name="Ensembl"/>
        </authorList>
    </citation>
    <scope>IDENTIFICATION</scope>
</reference>
<dbReference type="PANTHER" id="PTHR12411">
    <property type="entry name" value="CYSTEINE PROTEASE FAMILY C1-RELATED"/>
    <property type="match status" value="1"/>
</dbReference>
<dbReference type="SMART" id="SM00645">
    <property type="entry name" value="Pept_C1"/>
    <property type="match status" value="1"/>
</dbReference>
<dbReference type="SMART" id="SM00848">
    <property type="entry name" value="Inhibitor_I29"/>
    <property type="match status" value="1"/>
</dbReference>
<dbReference type="InterPro" id="IPR025661">
    <property type="entry name" value="Pept_asp_AS"/>
</dbReference>
<dbReference type="InterPro" id="IPR000169">
    <property type="entry name" value="Pept_cys_AS"/>
</dbReference>
<keyword evidence="9" id="KW-0732">Signal</keyword>
<feature type="domain" description="Cathepsin propeptide inhibitor" evidence="11">
    <location>
        <begin position="29"/>
        <end position="88"/>
    </location>
</feature>
<dbReference type="InterPro" id="IPR038765">
    <property type="entry name" value="Papain-like_cys_pep_sf"/>
</dbReference>
<dbReference type="Gene3D" id="3.90.70.10">
    <property type="entry name" value="Cysteine proteinases"/>
    <property type="match status" value="1"/>
</dbReference>
<reference evidence="12" key="3">
    <citation type="submission" date="2025-09" db="UniProtKB">
        <authorList>
            <consortium name="Ensembl"/>
        </authorList>
    </citation>
    <scope>IDENTIFICATION</scope>
</reference>
<dbReference type="Pfam" id="PF08246">
    <property type="entry name" value="Inhibitor_I29"/>
    <property type="match status" value="1"/>
</dbReference>
<dbReference type="OMA" id="PECNNEE"/>
<dbReference type="GO" id="GO:0005615">
    <property type="term" value="C:extracellular space"/>
    <property type="evidence" value="ECO:0000318"/>
    <property type="project" value="GO_Central"/>
</dbReference>
<name>F6STH0_MONDO</name>
<dbReference type="InParanoid" id="F6STH0"/>
<dbReference type="CDD" id="cd02248">
    <property type="entry name" value="Peptidase_C1A"/>
    <property type="match status" value="1"/>
</dbReference>
<dbReference type="InterPro" id="IPR000668">
    <property type="entry name" value="Peptidase_C1A_C"/>
</dbReference>
<dbReference type="Bgee" id="ENSMODG00000019815">
    <property type="expression patterns" value="Expressed in blood and 7 other cell types or tissues"/>
</dbReference>
<dbReference type="InterPro" id="IPR013128">
    <property type="entry name" value="Peptidase_C1A"/>
</dbReference>
<dbReference type="GeneID" id="100020922"/>
<keyword evidence="6" id="KW-0865">Zymogen</keyword>
<evidence type="ECO:0000256" key="8">
    <source>
        <dbReference type="ARBA" id="ARBA00023228"/>
    </source>
</evidence>
<dbReference type="RefSeq" id="XP_007474772.1">
    <property type="nucleotide sequence ID" value="XM_007474710.3"/>
</dbReference>
<dbReference type="Proteomes" id="UP000002280">
    <property type="component" value="Chromosome 1"/>
</dbReference>
<evidence type="ECO:0000256" key="4">
    <source>
        <dbReference type="ARBA" id="ARBA00022801"/>
    </source>
</evidence>
<evidence type="ECO:0000256" key="5">
    <source>
        <dbReference type="ARBA" id="ARBA00022807"/>
    </source>
</evidence>
<dbReference type="FunFam" id="3.90.70.10:FF:000006">
    <property type="entry name" value="Cathepsin S"/>
    <property type="match status" value="1"/>
</dbReference>
<accession>F6STH0</accession>
<dbReference type="InterPro" id="IPR013201">
    <property type="entry name" value="Prot_inhib_I29"/>
</dbReference>
<feature type="domain" description="Peptidase C1A papain C-terminal" evidence="10">
    <location>
        <begin position="115"/>
        <end position="343"/>
    </location>
</feature>
<keyword evidence="3" id="KW-0645">Protease</keyword>
<evidence type="ECO:0000259" key="10">
    <source>
        <dbReference type="SMART" id="SM00645"/>
    </source>
</evidence>
<dbReference type="Pfam" id="PF00112">
    <property type="entry name" value="Peptidase_C1"/>
    <property type="match status" value="1"/>
</dbReference>
<dbReference type="InterPro" id="IPR025660">
    <property type="entry name" value="Pept_his_AS"/>
</dbReference>
<sequence length="344" mass="40454">MRRFLCLLSLCWGLSYCLSPKNEKLDAEWEAWKTTYGKNYSEKEESFRRQVWEKNLKLINDHNRLFKEGKKSYFMGMNQFGDMTDKEFESRLNLRIAPVRTRRNYTFKRRIYYRLPKSVDWRTHGYVTPIRNQGECGACWAFSTIGSLEGQLFRKTGRLVELSKQMLIDCSGYYTCMGGSLTGALDFIRRYGVVSERCYPYMNGQNWWCYRRQCPFVRIRDYVTLPSGDERALMQAVATVGPVAVAIHAPPSFRYYQGGPYIEPRCRLSYMSNMNHALLVVGYGPLERSKYEEFGLQAYMHKDNKFWIAKNSWGEQWGDRGYIYIPKDRYNQCGIASNANYPIL</sequence>
<organism evidence="12 13">
    <name type="scientific">Monodelphis domestica</name>
    <name type="common">Gray short-tailed opossum</name>
    <dbReference type="NCBI Taxonomy" id="13616"/>
    <lineage>
        <taxon>Eukaryota</taxon>
        <taxon>Metazoa</taxon>
        <taxon>Chordata</taxon>
        <taxon>Craniata</taxon>
        <taxon>Vertebrata</taxon>
        <taxon>Euteleostomi</taxon>
        <taxon>Mammalia</taxon>
        <taxon>Metatheria</taxon>
        <taxon>Didelphimorphia</taxon>
        <taxon>Didelphidae</taxon>
        <taxon>Monodelphis</taxon>
    </lineage>
</organism>
<feature type="chain" id="PRO_5018616428" evidence="9">
    <location>
        <begin position="18"/>
        <end position="344"/>
    </location>
</feature>
<keyword evidence="7" id="KW-1015">Disulfide bond</keyword>
<dbReference type="GO" id="GO:0005764">
    <property type="term" value="C:lysosome"/>
    <property type="evidence" value="ECO:0000318"/>
    <property type="project" value="GO_Central"/>
</dbReference>
<keyword evidence="8" id="KW-0458">Lysosome</keyword>
<dbReference type="GeneTree" id="ENSGT00940000153321"/>
<keyword evidence="13" id="KW-1185">Reference proteome</keyword>
<feature type="signal peptide" evidence="9">
    <location>
        <begin position="1"/>
        <end position="17"/>
    </location>
</feature>
<dbReference type="SUPFAM" id="SSF54001">
    <property type="entry name" value="Cysteine proteinases"/>
    <property type="match status" value="1"/>
</dbReference>
<dbReference type="GO" id="GO:0051603">
    <property type="term" value="P:proteolysis involved in protein catabolic process"/>
    <property type="evidence" value="ECO:0000318"/>
    <property type="project" value="GO_Central"/>
</dbReference>
<dbReference type="STRING" id="13616.ENSMODP00000024731"/>
<keyword evidence="5" id="KW-0788">Thiol protease</keyword>
<comment type="subcellular location">
    <subcellularLocation>
        <location evidence="1">Lysosome</location>
    </subcellularLocation>
</comment>
<reference evidence="12 13" key="1">
    <citation type="journal article" date="2007" name="Nature">
        <title>Genome of the marsupial Monodelphis domestica reveals innovation in non-coding sequences.</title>
        <authorList>
            <person name="Mikkelsen T.S."/>
            <person name="Wakefield M.J."/>
            <person name="Aken B."/>
            <person name="Amemiya C.T."/>
            <person name="Chang J.L."/>
            <person name="Duke S."/>
            <person name="Garber M."/>
            <person name="Gentles A.J."/>
            <person name="Goodstadt L."/>
            <person name="Heger A."/>
            <person name="Jurka J."/>
            <person name="Kamal M."/>
            <person name="Mauceli E."/>
            <person name="Searle S.M."/>
            <person name="Sharpe T."/>
            <person name="Baker M.L."/>
            <person name="Batzer M.A."/>
            <person name="Benos P.V."/>
            <person name="Belov K."/>
            <person name="Clamp M."/>
            <person name="Cook A."/>
            <person name="Cuff J."/>
            <person name="Das R."/>
            <person name="Davidow L."/>
            <person name="Deakin J.E."/>
            <person name="Fazzari M.J."/>
            <person name="Glass J.L."/>
            <person name="Grabherr M."/>
            <person name="Greally J.M."/>
            <person name="Gu W."/>
            <person name="Hore T.A."/>
            <person name="Huttley G.A."/>
            <person name="Kleber M."/>
            <person name="Jirtle R.L."/>
            <person name="Koina E."/>
            <person name="Lee J.T."/>
            <person name="Mahony S."/>
            <person name="Marra M.A."/>
            <person name="Miller R.D."/>
            <person name="Nicholls R.D."/>
            <person name="Oda M."/>
            <person name="Papenfuss A.T."/>
            <person name="Parra Z.E."/>
            <person name="Pollock D.D."/>
            <person name="Ray D.A."/>
            <person name="Schein J.E."/>
            <person name="Speed T.P."/>
            <person name="Thompson K."/>
            <person name="VandeBerg J.L."/>
            <person name="Wade C.M."/>
            <person name="Walker J.A."/>
            <person name="Waters P.D."/>
            <person name="Webber C."/>
            <person name="Weidman J.R."/>
            <person name="Xie X."/>
            <person name="Zody M.C."/>
            <person name="Baldwin J."/>
            <person name="Abdouelleil A."/>
            <person name="Abdulkadir J."/>
            <person name="Abebe A."/>
            <person name="Abera B."/>
            <person name="Abreu J."/>
            <person name="Acer S.C."/>
            <person name="Aftuck L."/>
            <person name="Alexander A."/>
            <person name="An P."/>
            <person name="Anderson E."/>
            <person name="Anderson S."/>
            <person name="Arachi H."/>
            <person name="Azer M."/>
            <person name="Bachantsang P."/>
            <person name="Barry A."/>
            <person name="Bayul T."/>
            <person name="Berlin A."/>
            <person name="Bessette D."/>
            <person name="Bloom T."/>
            <person name="Bloom T."/>
            <person name="Boguslavskiy L."/>
            <person name="Bonnet C."/>
            <person name="Boukhgalter B."/>
            <person name="Bourzgui I."/>
            <person name="Brown A."/>
            <person name="Cahill P."/>
            <person name="Channer S."/>
            <person name="Cheshatsang Y."/>
            <person name="Chuda L."/>
            <person name="Citroen M."/>
            <person name="Collymore A."/>
            <person name="Cooke P."/>
            <person name="Costello M."/>
            <person name="D'Aco K."/>
            <person name="Daza R."/>
            <person name="De Haan G."/>
            <person name="DeGray S."/>
            <person name="DeMaso C."/>
            <person name="Dhargay N."/>
            <person name="Dooley K."/>
            <person name="Dooley E."/>
            <person name="Doricent M."/>
            <person name="Dorje P."/>
            <person name="Dorjee K."/>
            <person name="Dupes A."/>
            <person name="Elong R."/>
            <person name="Falk J."/>
            <person name="Farina A."/>
            <person name="Faro S."/>
            <person name="Ferguson D."/>
            <person name="Fisher S."/>
            <person name="Foley C.D."/>
            <person name="Franke A."/>
            <person name="Friedrich D."/>
            <person name="Gadbois L."/>
            <person name="Gearin G."/>
            <person name="Gearin C.R."/>
            <person name="Giannoukos G."/>
            <person name="Goode T."/>
            <person name="Graham J."/>
            <person name="Grandbois E."/>
            <person name="Grewal S."/>
            <person name="Gyaltsen K."/>
            <person name="Hafez N."/>
            <person name="Hagos B."/>
            <person name="Hall J."/>
            <person name="Henson C."/>
            <person name="Hollinger A."/>
            <person name="Honan T."/>
            <person name="Huard M.D."/>
            <person name="Hughes L."/>
            <person name="Hurhula B."/>
            <person name="Husby M.E."/>
            <person name="Kamat A."/>
            <person name="Kanga B."/>
            <person name="Kashin S."/>
            <person name="Khazanovich D."/>
            <person name="Kisner P."/>
            <person name="Lance K."/>
            <person name="Lara M."/>
            <person name="Lee W."/>
            <person name="Lennon N."/>
            <person name="Letendre F."/>
            <person name="LeVine R."/>
            <person name="Lipovsky A."/>
            <person name="Liu X."/>
            <person name="Liu J."/>
            <person name="Liu S."/>
            <person name="Lokyitsang T."/>
            <person name="Lokyitsang Y."/>
            <person name="Lubonja R."/>
            <person name="Lui A."/>
            <person name="MacDonald P."/>
            <person name="Magnisalis V."/>
            <person name="Maru K."/>
            <person name="Matthews C."/>
            <person name="McCusker W."/>
            <person name="McDonough S."/>
            <person name="Mehta T."/>
            <person name="Meldrim J."/>
            <person name="Meneus L."/>
            <person name="Mihai O."/>
            <person name="Mihalev A."/>
            <person name="Mihova T."/>
            <person name="Mittelman R."/>
            <person name="Mlenga V."/>
            <person name="Montmayeur A."/>
            <person name="Mulrain L."/>
            <person name="Navidi A."/>
            <person name="Naylor J."/>
            <person name="Negash T."/>
            <person name="Nguyen T."/>
            <person name="Nguyen N."/>
            <person name="Nicol R."/>
            <person name="Norbu C."/>
            <person name="Norbu N."/>
            <person name="Novod N."/>
            <person name="O'Neill B."/>
            <person name="Osman S."/>
            <person name="Markiewicz E."/>
            <person name="Oyono O.L."/>
            <person name="Patti C."/>
            <person name="Phunkhang P."/>
            <person name="Pierre F."/>
            <person name="Priest M."/>
            <person name="Raghuraman S."/>
            <person name="Rege F."/>
            <person name="Reyes R."/>
            <person name="Rise C."/>
            <person name="Rogov P."/>
            <person name="Ross K."/>
            <person name="Ryan E."/>
            <person name="Settipalli S."/>
            <person name="Shea T."/>
            <person name="Sherpa N."/>
            <person name="Shi L."/>
            <person name="Shih D."/>
            <person name="Sparrow T."/>
            <person name="Spaulding J."/>
            <person name="Stalker J."/>
            <person name="Stange-Thomann N."/>
            <person name="Stavropoulos S."/>
            <person name="Stone C."/>
            <person name="Strader C."/>
            <person name="Tesfaye S."/>
            <person name="Thomson T."/>
            <person name="Thoulutsang Y."/>
            <person name="Thoulutsang D."/>
            <person name="Topham K."/>
            <person name="Topping I."/>
            <person name="Tsamla T."/>
            <person name="Vassiliev H."/>
            <person name="Vo A."/>
            <person name="Wangchuk T."/>
            <person name="Wangdi T."/>
            <person name="Weiand M."/>
            <person name="Wilkinson J."/>
            <person name="Wilson A."/>
            <person name="Yadav S."/>
            <person name="Young G."/>
            <person name="Yu Q."/>
            <person name="Zembek L."/>
            <person name="Zhong D."/>
            <person name="Zimmer A."/>
            <person name="Zwirko Z."/>
            <person name="Jaffe D.B."/>
            <person name="Alvarez P."/>
            <person name="Brockman W."/>
            <person name="Butler J."/>
            <person name="Chin C."/>
            <person name="Gnerre S."/>
            <person name="MacCallum I."/>
            <person name="Graves J.A."/>
            <person name="Ponting C.P."/>
            <person name="Breen M."/>
            <person name="Samollow P.B."/>
            <person name="Lander E.S."/>
            <person name="Lindblad-Toh K."/>
        </authorList>
    </citation>
    <scope>NUCLEOTIDE SEQUENCE [LARGE SCALE GENOMIC DNA]</scope>
</reference>
<gene>
    <name evidence="12" type="primary">LOC100020922</name>
</gene>
<evidence type="ECO:0000259" key="11">
    <source>
        <dbReference type="SMART" id="SM00848"/>
    </source>
</evidence>
<evidence type="ECO:0000313" key="13">
    <source>
        <dbReference type="Proteomes" id="UP000002280"/>
    </source>
</evidence>
<dbReference type="PROSITE" id="PS00640">
    <property type="entry name" value="THIOL_PROTEASE_ASN"/>
    <property type="match status" value="1"/>
</dbReference>
<dbReference type="KEGG" id="mdo:100020922"/>
<dbReference type="AlphaFoldDB" id="F6STH0"/>
<dbReference type="HOGENOM" id="CLU_012184_1_2_1"/>
<proteinExistence type="inferred from homology"/>
<evidence type="ECO:0000256" key="9">
    <source>
        <dbReference type="SAM" id="SignalP"/>
    </source>
</evidence>
<evidence type="ECO:0000256" key="7">
    <source>
        <dbReference type="ARBA" id="ARBA00023157"/>
    </source>
</evidence>
<keyword evidence="4" id="KW-0378">Hydrolase</keyword>
<evidence type="ECO:0000256" key="3">
    <source>
        <dbReference type="ARBA" id="ARBA00022670"/>
    </source>
</evidence>
<evidence type="ECO:0000256" key="1">
    <source>
        <dbReference type="ARBA" id="ARBA00004371"/>
    </source>
</evidence>
<protein>
    <submittedName>
        <fullName evidence="12">Cathepsin L1-like</fullName>
    </submittedName>
</protein>
<dbReference type="Ensembl" id="ENSMODT00000025168.4">
    <property type="protein sequence ID" value="ENSMODP00000024731.2"/>
    <property type="gene ID" value="ENSMODG00000019815.4"/>
</dbReference>
<dbReference type="PROSITE" id="PS00639">
    <property type="entry name" value="THIOL_PROTEASE_HIS"/>
    <property type="match status" value="1"/>
</dbReference>
<dbReference type="GO" id="GO:0004197">
    <property type="term" value="F:cysteine-type endopeptidase activity"/>
    <property type="evidence" value="ECO:0000318"/>
    <property type="project" value="GO_Central"/>
</dbReference>
<evidence type="ECO:0000256" key="6">
    <source>
        <dbReference type="ARBA" id="ARBA00023145"/>
    </source>
</evidence>